<proteinExistence type="predicted"/>
<dbReference type="HOGENOM" id="CLU_092523_3_1_1"/>
<reference evidence="1 2" key="1">
    <citation type="submission" date="2014-04" db="EMBL/GenBank/DDBJ databases">
        <authorList>
            <consortium name="DOE Joint Genome Institute"/>
            <person name="Kuo A."/>
            <person name="Kohler A."/>
            <person name="Costa M.D."/>
            <person name="Nagy L.G."/>
            <person name="Floudas D."/>
            <person name="Copeland A."/>
            <person name="Barry K.W."/>
            <person name="Cichocki N."/>
            <person name="Veneault-Fourrey C."/>
            <person name="LaButti K."/>
            <person name="Lindquist E.A."/>
            <person name="Lipzen A."/>
            <person name="Lundell T."/>
            <person name="Morin E."/>
            <person name="Murat C."/>
            <person name="Sun H."/>
            <person name="Tunlid A."/>
            <person name="Henrissat B."/>
            <person name="Grigoriev I.V."/>
            <person name="Hibbett D.S."/>
            <person name="Martin F."/>
            <person name="Nordberg H.P."/>
            <person name="Cantor M.N."/>
            <person name="Hua S.X."/>
        </authorList>
    </citation>
    <scope>NUCLEOTIDE SEQUENCE [LARGE SCALE GENOMIC DNA]</scope>
    <source>
        <strain evidence="1 2">Marx 270</strain>
    </source>
</reference>
<feature type="non-terminal residue" evidence="1">
    <location>
        <position position="1"/>
    </location>
</feature>
<dbReference type="AlphaFoldDB" id="A0A0C3KIX0"/>
<feature type="non-terminal residue" evidence="1">
    <location>
        <position position="207"/>
    </location>
</feature>
<dbReference type="STRING" id="870435.A0A0C3KIX0"/>
<organism evidence="1 2">
    <name type="scientific">Pisolithus tinctorius Marx 270</name>
    <dbReference type="NCBI Taxonomy" id="870435"/>
    <lineage>
        <taxon>Eukaryota</taxon>
        <taxon>Fungi</taxon>
        <taxon>Dikarya</taxon>
        <taxon>Basidiomycota</taxon>
        <taxon>Agaricomycotina</taxon>
        <taxon>Agaricomycetes</taxon>
        <taxon>Agaricomycetidae</taxon>
        <taxon>Boletales</taxon>
        <taxon>Sclerodermatineae</taxon>
        <taxon>Pisolithaceae</taxon>
        <taxon>Pisolithus</taxon>
    </lineage>
</organism>
<gene>
    <name evidence="1" type="ORF">M404DRAFT_91114</name>
</gene>
<name>A0A0C3KIX0_PISTI</name>
<keyword evidence="2" id="KW-1185">Reference proteome</keyword>
<protein>
    <submittedName>
        <fullName evidence="1">Uncharacterized protein</fullName>
    </submittedName>
</protein>
<accession>A0A0C3KIX0</accession>
<dbReference type="Proteomes" id="UP000054217">
    <property type="component" value="Unassembled WGS sequence"/>
</dbReference>
<dbReference type="OrthoDB" id="2665876at2759"/>
<sequence>AFAFLSSTQTILNPSAIATFSSVYQLDPTVRTLVYKPVAKKVWTVPAPMAEEYCIVHSLPDDLLAGLQPLPTHPPDFALGICFTAERAVELDLDPADWLWPEELKLVTWLVSVHELTFTWDITEHGHLDECYFPPVKIPMIPHTPWVQCNIPILNAIHAQVIDMIKDRIKSGMYEPSTVVEITFPTVAYRSRWFCIVKKDGKSLHLV</sequence>
<reference evidence="2" key="2">
    <citation type="submission" date="2015-01" db="EMBL/GenBank/DDBJ databases">
        <title>Evolutionary Origins and Diversification of the Mycorrhizal Mutualists.</title>
        <authorList>
            <consortium name="DOE Joint Genome Institute"/>
            <consortium name="Mycorrhizal Genomics Consortium"/>
            <person name="Kohler A."/>
            <person name="Kuo A."/>
            <person name="Nagy L.G."/>
            <person name="Floudas D."/>
            <person name="Copeland A."/>
            <person name="Barry K.W."/>
            <person name="Cichocki N."/>
            <person name="Veneault-Fourrey C."/>
            <person name="LaButti K."/>
            <person name="Lindquist E.A."/>
            <person name="Lipzen A."/>
            <person name="Lundell T."/>
            <person name="Morin E."/>
            <person name="Murat C."/>
            <person name="Riley R."/>
            <person name="Ohm R."/>
            <person name="Sun H."/>
            <person name="Tunlid A."/>
            <person name="Henrissat B."/>
            <person name="Grigoriev I.V."/>
            <person name="Hibbett D.S."/>
            <person name="Martin F."/>
        </authorList>
    </citation>
    <scope>NUCLEOTIDE SEQUENCE [LARGE SCALE GENOMIC DNA]</scope>
    <source>
        <strain evidence="2">Marx 270</strain>
    </source>
</reference>
<evidence type="ECO:0000313" key="1">
    <source>
        <dbReference type="EMBL" id="KIO09542.1"/>
    </source>
</evidence>
<evidence type="ECO:0000313" key="2">
    <source>
        <dbReference type="Proteomes" id="UP000054217"/>
    </source>
</evidence>
<dbReference type="InParanoid" id="A0A0C3KIX0"/>
<dbReference type="EMBL" id="KN831954">
    <property type="protein sequence ID" value="KIO09542.1"/>
    <property type="molecule type" value="Genomic_DNA"/>
</dbReference>